<sequence>MKYTKEQRLDIGRRIYDGGISRYEAAEEYGINEQTARNYMRMYRDANQLPPRQGRRSICAPSFKKAPAELDELKAMTKEELIQELIKAKITEARLKKGYEVKGDGTVILYGNKIIK</sequence>
<name>A0A6I2UQ28_9FIRM</name>
<dbReference type="Proteomes" id="UP000430222">
    <property type="component" value="Unassembled WGS sequence"/>
</dbReference>
<gene>
    <name evidence="1" type="ORF">FYJ78_03675</name>
</gene>
<dbReference type="RefSeq" id="WP_328597626.1">
    <property type="nucleotide sequence ID" value="NZ_VUNL01000003.1"/>
</dbReference>
<accession>A0A6I2UQ28</accession>
<dbReference type="Pfam" id="PF01527">
    <property type="entry name" value="HTH_Tnp_1"/>
    <property type="match status" value="1"/>
</dbReference>
<proteinExistence type="predicted"/>
<dbReference type="GO" id="GO:0004803">
    <property type="term" value="F:transposase activity"/>
    <property type="evidence" value="ECO:0007669"/>
    <property type="project" value="InterPro"/>
</dbReference>
<dbReference type="InterPro" id="IPR010921">
    <property type="entry name" value="Trp_repressor/repl_initiator"/>
</dbReference>
<dbReference type="EMBL" id="VUNL01000003">
    <property type="protein sequence ID" value="MSV24298.1"/>
    <property type="molecule type" value="Genomic_DNA"/>
</dbReference>
<comment type="caution">
    <text evidence="1">The sequence shown here is derived from an EMBL/GenBank/DDBJ whole genome shotgun (WGS) entry which is preliminary data.</text>
</comment>
<organism evidence="1 2">
    <name type="scientific">Selenomonas montiformis</name>
    <dbReference type="NCBI Taxonomy" id="2652285"/>
    <lineage>
        <taxon>Bacteria</taxon>
        <taxon>Bacillati</taxon>
        <taxon>Bacillota</taxon>
        <taxon>Negativicutes</taxon>
        <taxon>Selenomonadales</taxon>
        <taxon>Selenomonadaceae</taxon>
        <taxon>Selenomonas</taxon>
    </lineage>
</organism>
<dbReference type="GO" id="GO:0043565">
    <property type="term" value="F:sequence-specific DNA binding"/>
    <property type="evidence" value="ECO:0007669"/>
    <property type="project" value="InterPro"/>
</dbReference>
<dbReference type="SUPFAM" id="SSF48295">
    <property type="entry name" value="TrpR-like"/>
    <property type="match status" value="1"/>
</dbReference>
<keyword evidence="2" id="KW-1185">Reference proteome</keyword>
<reference evidence="1 2" key="1">
    <citation type="submission" date="2019-08" db="EMBL/GenBank/DDBJ databases">
        <title>In-depth cultivation of the pig gut microbiome towards novel bacterial diversity and tailored functional studies.</title>
        <authorList>
            <person name="Wylensek D."/>
            <person name="Hitch T.C.A."/>
            <person name="Clavel T."/>
        </authorList>
    </citation>
    <scope>NUCLEOTIDE SEQUENCE [LARGE SCALE GENOMIC DNA]</scope>
    <source>
        <strain evidence="2">WCA-380-WT-3B3</strain>
    </source>
</reference>
<evidence type="ECO:0000313" key="2">
    <source>
        <dbReference type="Proteomes" id="UP000430222"/>
    </source>
</evidence>
<dbReference type="GO" id="GO:0006313">
    <property type="term" value="P:DNA transposition"/>
    <property type="evidence" value="ECO:0007669"/>
    <property type="project" value="InterPro"/>
</dbReference>
<protein>
    <submittedName>
        <fullName evidence="1">Transposase</fullName>
    </submittedName>
</protein>
<dbReference type="InterPro" id="IPR002514">
    <property type="entry name" value="Transposase_8"/>
</dbReference>
<dbReference type="AlphaFoldDB" id="A0A6I2UQ28"/>
<evidence type="ECO:0000313" key="1">
    <source>
        <dbReference type="EMBL" id="MSV24298.1"/>
    </source>
</evidence>